<dbReference type="AlphaFoldDB" id="A0A370BHK4"/>
<dbReference type="Proteomes" id="UP000253741">
    <property type="component" value="Unassembled WGS sequence"/>
</dbReference>
<dbReference type="RefSeq" id="WP_114622820.1">
    <property type="nucleotide sequence ID" value="NZ_QQNA01000039.1"/>
</dbReference>
<evidence type="ECO:0000313" key="2">
    <source>
        <dbReference type="EMBL" id="RDG38865.1"/>
    </source>
</evidence>
<organism evidence="2 3">
    <name type="scientific">Streptomyces corynorhini</name>
    <dbReference type="NCBI Taxonomy" id="2282652"/>
    <lineage>
        <taxon>Bacteria</taxon>
        <taxon>Bacillati</taxon>
        <taxon>Actinomycetota</taxon>
        <taxon>Actinomycetes</taxon>
        <taxon>Kitasatosporales</taxon>
        <taxon>Streptomycetaceae</taxon>
        <taxon>Streptomyces</taxon>
    </lineage>
</organism>
<evidence type="ECO:0008006" key="4">
    <source>
        <dbReference type="Google" id="ProtNLM"/>
    </source>
</evidence>
<protein>
    <recommendedName>
        <fullName evidence="4">DUF624 domain-containing protein</fullName>
    </recommendedName>
</protein>
<keyword evidence="3" id="KW-1185">Reference proteome</keyword>
<proteinExistence type="predicted"/>
<accession>A0A370BHK4</accession>
<comment type="caution">
    <text evidence="2">The sequence shown here is derived from an EMBL/GenBank/DDBJ whole genome shotgun (WGS) entry which is preliminary data.</text>
</comment>
<keyword evidence="1" id="KW-0472">Membrane</keyword>
<feature type="transmembrane region" description="Helical" evidence="1">
    <location>
        <begin position="108"/>
        <end position="135"/>
    </location>
</feature>
<feature type="transmembrane region" description="Helical" evidence="1">
    <location>
        <begin position="81"/>
        <end position="102"/>
    </location>
</feature>
<keyword evidence="1" id="KW-0812">Transmembrane</keyword>
<feature type="transmembrane region" description="Helical" evidence="1">
    <location>
        <begin position="27"/>
        <end position="54"/>
    </location>
</feature>
<dbReference type="EMBL" id="QQNA01000039">
    <property type="protein sequence ID" value="RDG38865.1"/>
    <property type="molecule type" value="Genomic_DNA"/>
</dbReference>
<keyword evidence="1" id="KW-1133">Transmembrane helix</keyword>
<evidence type="ECO:0000313" key="3">
    <source>
        <dbReference type="Proteomes" id="UP000253741"/>
    </source>
</evidence>
<name>A0A370BHK4_9ACTN</name>
<gene>
    <name evidence="2" type="ORF">DVH02_06980</name>
</gene>
<reference evidence="2 3" key="1">
    <citation type="submission" date="2018-07" db="EMBL/GenBank/DDBJ databases">
        <title>Streptomyces species from bats.</title>
        <authorList>
            <person name="Dunlap C."/>
        </authorList>
    </citation>
    <scope>NUCLEOTIDE SEQUENCE [LARGE SCALE GENOMIC DNA]</scope>
    <source>
        <strain evidence="2 3">AC230</strain>
    </source>
</reference>
<evidence type="ECO:0000256" key="1">
    <source>
        <dbReference type="SAM" id="Phobius"/>
    </source>
</evidence>
<sequence length="212" mass="21932">MTGPAPTPSAALSTRALRWLEFPAHLAVLNLCWLAAALPVVTSYGAGIALQVALRAWREEGESRVAAVFFREFRARVRGSLPLAAAGLGTVAGLWLSASFWLGAPGPLLAAATAVLLPLAVVTAAVHLTVFEVAARSPGAGTGRWVREALLLSAARPARCLGALLLCATWAALLWRLPQLVPLWGVSVPALALGAVPARRRADAAGTLSAPS</sequence>